<name>A0ABD6F268_9BILA</name>
<feature type="non-terminal residue" evidence="2">
    <location>
        <position position="1"/>
    </location>
</feature>
<comment type="caution">
    <text evidence="2">The sequence shown here is derived from an EMBL/GenBank/DDBJ whole genome shotgun (WGS) entry which is preliminary data.</text>
</comment>
<feature type="domain" description="Ig-like" evidence="1">
    <location>
        <begin position="28"/>
        <end position="111"/>
    </location>
</feature>
<feature type="non-terminal residue" evidence="2">
    <location>
        <position position="111"/>
    </location>
</feature>
<dbReference type="FunFam" id="2.60.40.10:FF:000962">
    <property type="entry name" value="titin isoform X1"/>
    <property type="match status" value="1"/>
</dbReference>
<proteinExistence type="predicted"/>
<dbReference type="InterPro" id="IPR007110">
    <property type="entry name" value="Ig-like_dom"/>
</dbReference>
<dbReference type="EMBL" id="JBGFUD010024387">
    <property type="protein sequence ID" value="MFH4984954.1"/>
    <property type="molecule type" value="Genomic_DNA"/>
</dbReference>
<gene>
    <name evidence="2" type="ORF">AB6A40_011663</name>
</gene>
<accession>A0ABD6F268</accession>
<keyword evidence="3" id="KW-1185">Reference proteome</keyword>
<dbReference type="Proteomes" id="UP001608902">
    <property type="component" value="Unassembled WGS sequence"/>
</dbReference>
<dbReference type="PANTHER" id="PTHR47633">
    <property type="entry name" value="IMMUNOGLOBULIN"/>
    <property type="match status" value="1"/>
</dbReference>
<dbReference type="InterPro" id="IPR013783">
    <property type="entry name" value="Ig-like_fold"/>
</dbReference>
<dbReference type="SUPFAM" id="SSF48726">
    <property type="entry name" value="Immunoglobulin"/>
    <property type="match status" value="1"/>
</dbReference>
<sequence>GLQRIQQLEQSRIKPLEEVPDRECDFAPRFTEELHDREISEHEDIHLALKVEPVNDPTMEIEWFLNGHPVITGSRINKQYHFGFISLNILKAISEDSGTYVVRAKNALGEA</sequence>
<evidence type="ECO:0000259" key="1">
    <source>
        <dbReference type="PROSITE" id="PS50835"/>
    </source>
</evidence>
<reference evidence="2 3" key="1">
    <citation type="submission" date="2024-08" db="EMBL/GenBank/DDBJ databases">
        <title>Gnathostoma spinigerum genome.</title>
        <authorList>
            <person name="Gonzalez-Bertolin B."/>
            <person name="Monzon S."/>
            <person name="Zaballos A."/>
            <person name="Jimenez P."/>
            <person name="Dekumyoy P."/>
            <person name="Varona S."/>
            <person name="Cuesta I."/>
            <person name="Sumanam S."/>
            <person name="Adisakwattana P."/>
            <person name="Gasser R.B."/>
            <person name="Hernandez-Gonzalez A."/>
            <person name="Young N.D."/>
            <person name="Perteguer M.J."/>
        </authorList>
    </citation>
    <scope>NUCLEOTIDE SEQUENCE [LARGE SCALE GENOMIC DNA]</scope>
    <source>
        <strain evidence="2">AL3</strain>
        <tissue evidence="2">Liver</tissue>
    </source>
</reference>
<dbReference type="Pfam" id="PF07679">
    <property type="entry name" value="I-set"/>
    <property type="match status" value="1"/>
</dbReference>
<evidence type="ECO:0000313" key="2">
    <source>
        <dbReference type="EMBL" id="MFH4984954.1"/>
    </source>
</evidence>
<evidence type="ECO:0000313" key="3">
    <source>
        <dbReference type="Proteomes" id="UP001608902"/>
    </source>
</evidence>
<organism evidence="2 3">
    <name type="scientific">Gnathostoma spinigerum</name>
    <dbReference type="NCBI Taxonomy" id="75299"/>
    <lineage>
        <taxon>Eukaryota</taxon>
        <taxon>Metazoa</taxon>
        <taxon>Ecdysozoa</taxon>
        <taxon>Nematoda</taxon>
        <taxon>Chromadorea</taxon>
        <taxon>Rhabditida</taxon>
        <taxon>Spirurina</taxon>
        <taxon>Gnathostomatomorpha</taxon>
        <taxon>Gnathostomatoidea</taxon>
        <taxon>Gnathostomatidae</taxon>
        <taxon>Gnathostoma</taxon>
    </lineage>
</organism>
<dbReference type="PROSITE" id="PS50835">
    <property type="entry name" value="IG_LIKE"/>
    <property type="match status" value="1"/>
</dbReference>
<dbReference type="AlphaFoldDB" id="A0ABD6F268"/>
<dbReference type="PANTHER" id="PTHR47633:SF4">
    <property type="entry name" value="MYOPALLADIN ISOFORM X1"/>
    <property type="match status" value="1"/>
</dbReference>
<dbReference type="InterPro" id="IPR013098">
    <property type="entry name" value="Ig_I-set"/>
</dbReference>
<dbReference type="InterPro" id="IPR036179">
    <property type="entry name" value="Ig-like_dom_sf"/>
</dbReference>
<protein>
    <recommendedName>
        <fullName evidence="1">Ig-like domain-containing protein</fullName>
    </recommendedName>
</protein>
<dbReference type="Gene3D" id="2.60.40.10">
    <property type="entry name" value="Immunoglobulins"/>
    <property type="match status" value="1"/>
</dbReference>